<accession>A0A1F5ZVD3</accession>
<reference evidence="10 11" key="1">
    <citation type="journal article" date="2016" name="Nat. Commun.">
        <title>Thousands of microbial genomes shed light on interconnected biogeochemical processes in an aquifer system.</title>
        <authorList>
            <person name="Anantharaman K."/>
            <person name="Brown C.T."/>
            <person name="Hug L.A."/>
            <person name="Sharon I."/>
            <person name="Castelle C.J."/>
            <person name="Probst A.J."/>
            <person name="Thomas B.C."/>
            <person name="Singh A."/>
            <person name="Wilkins M.J."/>
            <person name="Karaoz U."/>
            <person name="Brodie E.L."/>
            <person name="Williams K.H."/>
            <person name="Hubbard S.S."/>
            <person name="Banfield J.F."/>
        </authorList>
    </citation>
    <scope>NUCLEOTIDE SEQUENCE [LARGE SCALE GENOMIC DNA]</scope>
</reference>
<dbReference type="EMBL" id="MFJM01000059">
    <property type="protein sequence ID" value="OGG16333.1"/>
    <property type="molecule type" value="Genomic_DNA"/>
</dbReference>
<dbReference type="GO" id="GO:0005886">
    <property type="term" value="C:plasma membrane"/>
    <property type="evidence" value="ECO:0007669"/>
    <property type="project" value="UniProtKB-SubCell"/>
</dbReference>
<feature type="transmembrane region" description="Helical" evidence="8">
    <location>
        <begin position="145"/>
        <end position="164"/>
    </location>
</feature>
<evidence type="ECO:0000256" key="8">
    <source>
        <dbReference type="SAM" id="Phobius"/>
    </source>
</evidence>
<keyword evidence="7 8" id="KW-0472">Membrane</keyword>
<dbReference type="PANTHER" id="PTHR33908:SF3">
    <property type="entry name" value="UNDECAPRENYL PHOSPHATE-ALPHA-4-AMINO-4-DEOXY-L-ARABINOSE ARABINOSYL TRANSFERASE"/>
    <property type="match status" value="1"/>
</dbReference>
<evidence type="ECO:0000256" key="7">
    <source>
        <dbReference type="ARBA" id="ARBA00023136"/>
    </source>
</evidence>
<dbReference type="GO" id="GO:0009103">
    <property type="term" value="P:lipopolysaccharide biosynthetic process"/>
    <property type="evidence" value="ECO:0007669"/>
    <property type="project" value="UniProtKB-ARBA"/>
</dbReference>
<feature type="transmembrane region" description="Helical" evidence="8">
    <location>
        <begin position="381"/>
        <end position="401"/>
    </location>
</feature>
<dbReference type="PANTHER" id="PTHR33908">
    <property type="entry name" value="MANNOSYLTRANSFERASE YKCB-RELATED"/>
    <property type="match status" value="1"/>
</dbReference>
<evidence type="ECO:0000256" key="5">
    <source>
        <dbReference type="ARBA" id="ARBA00022692"/>
    </source>
</evidence>
<dbReference type="GO" id="GO:0010041">
    <property type="term" value="P:response to iron(III) ion"/>
    <property type="evidence" value="ECO:0007669"/>
    <property type="project" value="TreeGrafter"/>
</dbReference>
<name>A0A1F5ZVD3_9BACT</name>
<evidence type="ECO:0000256" key="6">
    <source>
        <dbReference type="ARBA" id="ARBA00022989"/>
    </source>
</evidence>
<proteinExistence type="predicted"/>
<evidence type="ECO:0000259" key="9">
    <source>
        <dbReference type="Pfam" id="PF13231"/>
    </source>
</evidence>
<dbReference type="Proteomes" id="UP000176253">
    <property type="component" value="Unassembled WGS sequence"/>
</dbReference>
<keyword evidence="5 8" id="KW-0812">Transmembrane</keyword>
<evidence type="ECO:0000313" key="10">
    <source>
        <dbReference type="EMBL" id="OGG16333.1"/>
    </source>
</evidence>
<feature type="transmembrane region" description="Helical" evidence="8">
    <location>
        <begin position="70"/>
        <end position="87"/>
    </location>
</feature>
<feature type="transmembrane region" description="Helical" evidence="8">
    <location>
        <begin position="352"/>
        <end position="369"/>
    </location>
</feature>
<dbReference type="AlphaFoldDB" id="A0A1F5ZVD3"/>
<feature type="transmembrane region" description="Helical" evidence="8">
    <location>
        <begin position="94"/>
        <end position="115"/>
    </location>
</feature>
<gene>
    <name evidence="10" type="ORF">A3D78_06905</name>
</gene>
<comment type="subcellular location">
    <subcellularLocation>
        <location evidence="1">Cell membrane</location>
        <topology evidence="1">Multi-pass membrane protein</topology>
    </subcellularLocation>
</comment>
<keyword evidence="6 8" id="KW-1133">Transmembrane helix</keyword>
<feature type="transmembrane region" description="Helical" evidence="8">
    <location>
        <begin position="192"/>
        <end position="209"/>
    </location>
</feature>
<organism evidence="10 11">
    <name type="scientific">Candidatus Gottesmanbacteria bacterium RIFCSPHIGHO2_02_FULL_39_14</name>
    <dbReference type="NCBI Taxonomy" id="1798383"/>
    <lineage>
        <taxon>Bacteria</taxon>
        <taxon>Candidatus Gottesmaniibacteriota</taxon>
    </lineage>
</organism>
<keyword evidence="2" id="KW-1003">Cell membrane</keyword>
<dbReference type="InterPro" id="IPR038731">
    <property type="entry name" value="RgtA/B/C-like"/>
</dbReference>
<protein>
    <recommendedName>
        <fullName evidence="9">Glycosyltransferase RgtA/B/C/D-like domain-containing protein</fullName>
    </recommendedName>
</protein>
<evidence type="ECO:0000256" key="4">
    <source>
        <dbReference type="ARBA" id="ARBA00022679"/>
    </source>
</evidence>
<feature type="transmembrane region" description="Helical" evidence="8">
    <location>
        <begin position="407"/>
        <end position="428"/>
    </location>
</feature>
<dbReference type="InterPro" id="IPR050297">
    <property type="entry name" value="LipidA_mod_glycosyltrf_83"/>
</dbReference>
<evidence type="ECO:0000256" key="1">
    <source>
        <dbReference type="ARBA" id="ARBA00004651"/>
    </source>
</evidence>
<feature type="transmembrane region" description="Helical" evidence="8">
    <location>
        <begin position="326"/>
        <end position="346"/>
    </location>
</feature>
<keyword evidence="3" id="KW-0328">Glycosyltransferase</keyword>
<evidence type="ECO:0000256" key="2">
    <source>
        <dbReference type="ARBA" id="ARBA00022475"/>
    </source>
</evidence>
<evidence type="ECO:0000256" key="3">
    <source>
        <dbReference type="ARBA" id="ARBA00022676"/>
    </source>
</evidence>
<keyword evidence="4" id="KW-0808">Transferase</keyword>
<dbReference type="Pfam" id="PF13231">
    <property type="entry name" value="PMT_2"/>
    <property type="match status" value="1"/>
</dbReference>
<evidence type="ECO:0000313" key="11">
    <source>
        <dbReference type="Proteomes" id="UP000176253"/>
    </source>
</evidence>
<sequence length="558" mass="63773">MKKAIVFLAVLTILAGILRLYHLGKTPISLEWDEVALGYDAYSLLKTGRDQFGQFLPATFRSLDDYKPPLYEYLTVPSVFLFGLNAFSTRLPSAVIGIATVYLLYFAALPLFSQIPLIKNHATKASLLAVFFLSISPWHIQFSRAAFEVNLALFITLLAVYFFLRGLTDSRYFIISTVFFGLDLFSYHSSRVVAPLLLLSLLIIFNQSLPSRKAVLSHLIIFGIFLMAVFPVLSSKDAQIRFRATNIFRPAARYLDEPDLDKIFLEKRLNDSSAGYSLAGKIFHNQRLIYFDYLTLKKAFSKYLSNFGFEYLFISGDAPLHHAPGFGLFHIFEFLPLIIGIIFLLFKGLNRYSLFLFAWLLIAPVPNAVTREAPHSVRTLLILPTYQILIGTGMILIYSLLSYQKRWVYLSFFIILSVLFAVNHSYYLHQYFVHTNYDVAANWKFGRQEAVAFTQALKYKYDRVFVSLTVDMPYIFWLFYANYPPEEYLAEGGTVSGGFADERNKFDKYQFRNFNYRSIPATGKLLLVGTPIDFPPDANIIKTIKNPDGTIALLIVEK</sequence>
<feature type="transmembrane region" description="Helical" evidence="8">
    <location>
        <begin position="215"/>
        <end position="233"/>
    </location>
</feature>
<dbReference type="STRING" id="1798383.A3D78_06905"/>
<dbReference type="GO" id="GO:0016763">
    <property type="term" value="F:pentosyltransferase activity"/>
    <property type="evidence" value="ECO:0007669"/>
    <property type="project" value="TreeGrafter"/>
</dbReference>
<comment type="caution">
    <text evidence="10">The sequence shown here is derived from an EMBL/GenBank/DDBJ whole genome shotgun (WGS) entry which is preliminary data.</text>
</comment>
<feature type="domain" description="Glycosyltransferase RgtA/B/C/D-like" evidence="9">
    <location>
        <begin position="67"/>
        <end position="232"/>
    </location>
</feature>
<feature type="transmembrane region" description="Helical" evidence="8">
    <location>
        <begin position="121"/>
        <end position="138"/>
    </location>
</feature>